<feature type="compositionally biased region" description="Polar residues" evidence="1">
    <location>
        <begin position="195"/>
        <end position="215"/>
    </location>
</feature>
<dbReference type="EMBL" id="CDMZ01005897">
    <property type="protein sequence ID" value="CEM55653.1"/>
    <property type="molecule type" value="Genomic_DNA"/>
</dbReference>
<evidence type="ECO:0000256" key="1">
    <source>
        <dbReference type="SAM" id="MobiDB-lite"/>
    </source>
</evidence>
<protein>
    <submittedName>
        <fullName evidence="2">Uncharacterized protein</fullName>
    </submittedName>
</protein>
<feature type="region of interest" description="Disordered" evidence="1">
    <location>
        <begin position="155"/>
        <end position="221"/>
    </location>
</feature>
<accession>A0A0G4IEK0</accession>
<evidence type="ECO:0000313" key="2">
    <source>
        <dbReference type="EMBL" id="CEM55653.1"/>
    </source>
</evidence>
<organism evidence="2">
    <name type="scientific">Chromera velia CCMP2878</name>
    <dbReference type="NCBI Taxonomy" id="1169474"/>
    <lineage>
        <taxon>Eukaryota</taxon>
        <taxon>Sar</taxon>
        <taxon>Alveolata</taxon>
        <taxon>Colpodellida</taxon>
        <taxon>Chromeraceae</taxon>
        <taxon>Chromera</taxon>
    </lineage>
</organism>
<reference evidence="2" key="1">
    <citation type="submission" date="2014-11" db="EMBL/GenBank/DDBJ databases">
        <authorList>
            <person name="Otto D Thomas"/>
            <person name="Naeem Raeece"/>
        </authorList>
    </citation>
    <scope>NUCLEOTIDE SEQUENCE</scope>
</reference>
<gene>
    <name evidence="2" type="ORF">Cvel_13730</name>
</gene>
<sequence length="221" mass="23664">EEEEVSKQLEKLRAELRSRPYSFDSEGKIVFVHNFDASRLPPSHCNVPYRLSGKPEDSSSQQFSASPRRAPGASRKKERGQASGGAGGGGDEAERFMRKIASQQPPIFDSIELSQGVTLHDGGRSKQGPAPQEDPSRVSWKSYREGVGVSSLSGVVSSGVSQFPQAPNTNSVSMQQQQPDSTSAHLMQAAAGGNRKNSQQQSTSVAQSLPEDNSSQPPPAN</sequence>
<name>A0A0G4IEK0_9ALVE</name>
<feature type="compositionally biased region" description="Polar residues" evidence="1">
    <location>
        <begin position="162"/>
        <end position="185"/>
    </location>
</feature>
<feature type="non-terminal residue" evidence="2">
    <location>
        <position position="1"/>
    </location>
</feature>
<proteinExistence type="predicted"/>
<dbReference type="VEuPathDB" id="CryptoDB:Cvel_13730"/>
<dbReference type="AlphaFoldDB" id="A0A0G4IEK0"/>
<feature type="region of interest" description="Disordered" evidence="1">
    <location>
        <begin position="34"/>
        <end position="142"/>
    </location>
</feature>